<evidence type="ECO:0000259" key="6">
    <source>
        <dbReference type="PROSITE" id="PS51294"/>
    </source>
</evidence>
<accession>A0A1J4KQA0</accession>
<dbReference type="RefSeq" id="XP_068366555.1">
    <property type="nucleotide sequence ID" value="XM_068498947.1"/>
</dbReference>
<organism evidence="7 8">
    <name type="scientific">Tritrichomonas foetus</name>
    <dbReference type="NCBI Taxonomy" id="1144522"/>
    <lineage>
        <taxon>Eukaryota</taxon>
        <taxon>Metamonada</taxon>
        <taxon>Parabasalia</taxon>
        <taxon>Tritrichomonadida</taxon>
        <taxon>Tritrichomonadidae</taxon>
        <taxon>Tritrichomonas</taxon>
    </lineage>
</organism>
<dbReference type="GO" id="GO:0019185">
    <property type="term" value="C:snRNA-activating protein complex"/>
    <property type="evidence" value="ECO:0007669"/>
    <property type="project" value="TreeGrafter"/>
</dbReference>
<dbReference type="PROSITE" id="PS51294">
    <property type="entry name" value="HTH_MYB"/>
    <property type="match status" value="2"/>
</dbReference>
<name>A0A1J4KQA0_9EUKA</name>
<evidence type="ECO:0000256" key="4">
    <source>
        <dbReference type="ARBA" id="ARBA00023242"/>
    </source>
</evidence>
<proteinExistence type="predicted"/>
<dbReference type="AlphaFoldDB" id="A0A1J4KQA0"/>
<keyword evidence="2" id="KW-0238">DNA-binding</keyword>
<dbReference type="EMBL" id="MLAK01000526">
    <property type="protein sequence ID" value="OHT13419.1"/>
    <property type="molecule type" value="Genomic_DNA"/>
</dbReference>
<dbReference type="InterPro" id="IPR001005">
    <property type="entry name" value="SANT/Myb"/>
</dbReference>
<keyword evidence="8" id="KW-1185">Reference proteome</keyword>
<dbReference type="PANTHER" id="PTHR46621:SF1">
    <property type="entry name" value="SNRNA-ACTIVATING PROTEIN COMPLEX SUBUNIT 4"/>
    <property type="match status" value="1"/>
</dbReference>
<dbReference type="SUPFAM" id="SSF46689">
    <property type="entry name" value="Homeodomain-like"/>
    <property type="match status" value="1"/>
</dbReference>
<dbReference type="Proteomes" id="UP000179807">
    <property type="component" value="Unassembled WGS sequence"/>
</dbReference>
<gene>
    <name evidence="7" type="ORF">TRFO_16395</name>
</gene>
<evidence type="ECO:0000256" key="1">
    <source>
        <dbReference type="ARBA" id="ARBA00023015"/>
    </source>
</evidence>
<dbReference type="OrthoDB" id="2143914at2759"/>
<dbReference type="GO" id="GO:0042796">
    <property type="term" value="P:snRNA transcription by RNA polymerase III"/>
    <property type="evidence" value="ECO:0007669"/>
    <property type="project" value="TreeGrafter"/>
</dbReference>
<evidence type="ECO:0000259" key="5">
    <source>
        <dbReference type="PROSITE" id="PS50090"/>
    </source>
</evidence>
<keyword evidence="4" id="KW-0539">Nucleus</keyword>
<dbReference type="PANTHER" id="PTHR46621">
    <property type="entry name" value="SNRNA-ACTIVATING PROTEIN COMPLEX SUBUNIT 4"/>
    <property type="match status" value="1"/>
</dbReference>
<dbReference type="Gene3D" id="1.10.10.60">
    <property type="entry name" value="Homeodomain-like"/>
    <property type="match status" value="2"/>
</dbReference>
<evidence type="ECO:0000256" key="3">
    <source>
        <dbReference type="ARBA" id="ARBA00023163"/>
    </source>
</evidence>
<dbReference type="PROSITE" id="PS50090">
    <property type="entry name" value="MYB_LIKE"/>
    <property type="match status" value="2"/>
</dbReference>
<dbReference type="InterPro" id="IPR051575">
    <property type="entry name" value="Myb-like_DNA-bd"/>
</dbReference>
<evidence type="ECO:0000313" key="8">
    <source>
        <dbReference type="Proteomes" id="UP000179807"/>
    </source>
</evidence>
<dbReference type="InterPro" id="IPR009057">
    <property type="entry name" value="Homeodomain-like_sf"/>
</dbReference>
<evidence type="ECO:0000256" key="2">
    <source>
        <dbReference type="ARBA" id="ARBA00023125"/>
    </source>
</evidence>
<feature type="domain" description="Myb-like" evidence="5">
    <location>
        <begin position="14"/>
        <end position="65"/>
    </location>
</feature>
<dbReference type="Pfam" id="PF00249">
    <property type="entry name" value="Myb_DNA-binding"/>
    <property type="match status" value="2"/>
</dbReference>
<keyword evidence="1" id="KW-0805">Transcription regulation</keyword>
<dbReference type="GO" id="GO:0042795">
    <property type="term" value="P:snRNA transcription by RNA polymerase II"/>
    <property type="evidence" value="ECO:0007669"/>
    <property type="project" value="TreeGrafter"/>
</dbReference>
<keyword evidence="3" id="KW-0804">Transcription</keyword>
<dbReference type="VEuPathDB" id="TrichDB:TRFO_16395"/>
<feature type="domain" description="Myb-like" evidence="5">
    <location>
        <begin position="66"/>
        <end position="116"/>
    </location>
</feature>
<sequence length="178" mass="21624">MSEDNDMPLAISSTKKQKRVLFSRVEDMMILSYVECIGPRQWSNIAKQLPDRTGKQCRDRYMNYLAPTINHNKWTEQEDRLLLQKYDEYGPQWTLIRQFFPGRTGNMLKNRWNFNLMHNYSKKGCKKVENFQNIDEKMVKTQCKVEHSDNIYQIFEREYEFLFPIENEENFLNEFMTY</sequence>
<protein>
    <submittedName>
        <fullName evidence="7">Myb-like DNA-binding domain containing protein</fullName>
    </submittedName>
</protein>
<dbReference type="GO" id="GO:0001006">
    <property type="term" value="F:RNA polymerase III type 3 promoter sequence-specific DNA binding"/>
    <property type="evidence" value="ECO:0007669"/>
    <property type="project" value="TreeGrafter"/>
</dbReference>
<dbReference type="CDD" id="cd00167">
    <property type="entry name" value="SANT"/>
    <property type="match status" value="2"/>
</dbReference>
<dbReference type="GeneID" id="94833651"/>
<feature type="domain" description="HTH myb-type" evidence="6">
    <location>
        <begin position="73"/>
        <end position="120"/>
    </location>
</feature>
<dbReference type="SMART" id="SM00717">
    <property type="entry name" value="SANT"/>
    <property type="match status" value="2"/>
</dbReference>
<feature type="domain" description="HTH myb-type" evidence="6">
    <location>
        <begin position="14"/>
        <end position="69"/>
    </location>
</feature>
<comment type="caution">
    <text evidence="7">The sequence shown here is derived from an EMBL/GenBank/DDBJ whole genome shotgun (WGS) entry which is preliminary data.</text>
</comment>
<dbReference type="GO" id="GO:0000978">
    <property type="term" value="F:RNA polymerase II cis-regulatory region sequence-specific DNA binding"/>
    <property type="evidence" value="ECO:0007669"/>
    <property type="project" value="TreeGrafter"/>
</dbReference>
<evidence type="ECO:0000313" key="7">
    <source>
        <dbReference type="EMBL" id="OHT13419.1"/>
    </source>
</evidence>
<dbReference type="InterPro" id="IPR017930">
    <property type="entry name" value="Myb_dom"/>
</dbReference>
<reference evidence="7" key="1">
    <citation type="submission" date="2016-10" db="EMBL/GenBank/DDBJ databases">
        <authorList>
            <person name="Benchimol M."/>
            <person name="Almeida L.G."/>
            <person name="Vasconcelos A.T."/>
            <person name="Perreira-Neves A."/>
            <person name="Rosa I.A."/>
            <person name="Tasca T."/>
            <person name="Bogo M.R."/>
            <person name="de Souza W."/>
        </authorList>
    </citation>
    <scope>NUCLEOTIDE SEQUENCE [LARGE SCALE GENOMIC DNA]</scope>
    <source>
        <strain evidence="7">K</strain>
    </source>
</reference>